<proteinExistence type="predicted"/>
<accession>A0A8J3RRE1</accession>
<dbReference type="InterPro" id="IPR043519">
    <property type="entry name" value="NT_sf"/>
</dbReference>
<keyword evidence="2" id="KW-1185">Reference proteome</keyword>
<evidence type="ECO:0008006" key="3">
    <source>
        <dbReference type="Google" id="ProtNLM"/>
    </source>
</evidence>
<evidence type="ECO:0000313" key="2">
    <source>
        <dbReference type="Proteomes" id="UP000616724"/>
    </source>
</evidence>
<dbReference type="AlphaFoldDB" id="A0A8J3RRE1"/>
<comment type="caution">
    <text evidence="1">The sequence shown here is derived from an EMBL/GenBank/DDBJ whole genome shotgun (WGS) entry which is preliminary data.</text>
</comment>
<name>A0A8J3RRE1_9ACTN</name>
<evidence type="ECO:0000313" key="1">
    <source>
        <dbReference type="EMBL" id="GIH79390.1"/>
    </source>
</evidence>
<dbReference type="EMBL" id="BOOH01000048">
    <property type="protein sequence ID" value="GIH79390.1"/>
    <property type="molecule type" value="Genomic_DNA"/>
</dbReference>
<gene>
    <name evidence="1" type="ORF">Plo01_58190</name>
</gene>
<organism evidence="1 2">
    <name type="scientific">Planobispora longispora</name>
    <dbReference type="NCBI Taxonomy" id="28887"/>
    <lineage>
        <taxon>Bacteria</taxon>
        <taxon>Bacillati</taxon>
        <taxon>Actinomycetota</taxon>
        <taxon>Actinomycetes</taxon>
        <taxon>Streptosporangiales</taxon>
        <taxon>Streptosporangiaceae</taxon>
        <taxon>Planobispora</taxon>
    </lineage>
</organism>
<dbReference type="RefSeq" id="WP_203893855.1">
    <property type="nucleotide sequence ID" value="NZ_BOOH01000048.1"/>
</dbReference>
<protein>
    <recommendedName>
        <fullName evidence="3">Nucleotidyltransferase</fullName>
    </recommendedName>
</protein>
<reference evidence="1 2" key="1">
    <citation type="submission" date="2021-01" db="EMBL/GenBank/DDBJ databases">
        <title>Whole genome shotgun sequence of Planobispora longispora NBRC 13918.</title>
        <authorList>
            <person name="Komaki H."/>
            <person name="Tamura T."/>
        </authorList>
    </citation>
    <scope>NUCLEOTIDE SEQUENCE [LARGE SCALE GENOMIC DNA]</scope>
    <source>
        <strain evidence="1 2">NBRC 13918</strain>
    </source>
</reference>
<dbReference type="SUPFAM" id="SSF81301">
    <property type="entry name" value="Nucleotidyltransferase"/>
    <property type="match status" value="1"/>
</dbReference>
<dbReference type="Proteomes" id="UP000616724">
    <property type="component" value="Unassembled WGS sequence"/>
</dbReference>
<sequence>MTALPAEVLAVTDRYLALADTHAPGLVDGFYLVGSLALDDYRPGRSDIDFVARMSAEPTGEQVAALGRAHAELAPPMPFDGVYVTAADLRDDSGRCGARPYAFEGAFKVGECFETNPAVWRTLAQCPVVLRGGPPHVHTDPERLAGWTRGNLRDYWRGWRELIAVSTPEQVDDHSVVWTVLGTTRLCHTLATGLVTSKSGAGRWAQEEFGPLPILAEALRLRAGDGSAYPGAAERRQDLLDYLDGLFARFEIEP</sequence>